<gene>
    <name evidence="2" type="ORF">PAC_11227</name>
</gene>
<feature type="region of interest" description="Disordered" evidence="1">
    <location>
        <begin position="1"/>
        <end position="116"/>
    </location>
</feature>
<name>A0A1L7X8H8_9HELO</name>
<evidence type="ECO:0000313" key="3">
    <source>
        <dbReference type="Proteomes" id="UP000184330"/>
    </source>
</evidence>
<reference evidence="2 3" key="1">
    <citation type="submission" date="2016-03" db="EMBL/GenBank/DDBJ databases">
        <authorList>
            <person name="Ploux O."/>
        </authorList>
    </citation>
    <scope>NUCLEOTIDE SEQUENCE [LARGE SCALE GENOMIC DNA]</scope>
    <source>
        <strain evidence="2 3">UAMH 11012</strain>
    </source>
</reference>
<proteinExistence type="predicted"/>
<feature type="compositionally biased region" description="Polar residues" evidence="1">
    <location>
        <begin position="96"/>
        <end position="106"/>
    </location>
</feature>
<dbReference type="AlphaFoldDB" id="A0A1L7X8H8"/>
<keyword evidence="3" id="KW-1185">Reference proteome</keyword>
<dbReference type="OrthoDB" id="4746642at2759"/>
<feature type="region of interest" description="Disordered" evidence="1">
    <location>
        <begin position="240"/>
        <end position="303"/>
    </location>
</feature>
<dbReference type="EMBL" id="FJOG01000018">
    <property type="protein sequence ID" value="CZR61331.1"/>
    <property type="molecule type" value="Genomic_DNA"/>
</dbReference>
<feature type="compositionally biased region" description="Basic and acidic residues" evidence="1">
    <location>
        <begin position="31"/>
        <end position="53"/>
    </location>
</feature>
<protein>
    <submittedName>
        <fullName evidence="2">Uncharacterized protein</fullName>
    </submittedName>
</protein>
<evidence type="ECO:0000256" key="1">
    <source>
        <dbReference type="SAM" id="MobiDB-lite"/>
    </source>
</evidence>
<accession>A0A1L7X8H8</accession>
<dbReference type="Proteomes" id="UP000184330">
    <property type="component" value="Unassembled WGS sequence"/>
</dbReference>
<feature type="compositionally biased region" description="Basic and acidic residues" evidence="1">
    <location>
        <begin position="243"/>
        <end position="285"/>
    </location>
</feature>
<feature type="compositionally biased region" description="Basic and acidic residues" evidence="1">
    <location>
        <begin position="63"/>
        <end position="83"/>
    </location>
</feature>
<organism evidence="2 3">
    <name type="scientific">Phialocephala subalpina</name>
    <dbReference type="NCBI Taxonomy" id="576137"/>
    <lineage>
        <taxon>Eukaryota</taxon>
        <taxon>Fungi</taxon>
        <taxon>Dikarya</taxon>
        <taxon>Ascomycota</taxon>
        <taxon>Pezizomycotina</taxon>
        <taxon>Leotiomycetes</taxon>
        <taxon>Helotiales</taxon>
        <taxon>Mollisiaceae</taxon>
        <taxon>Phialocephala</taxon>
        <taxon>Phialocephala fortinii species complex</taxon>
    </lineage>
</organism>
<feature type="compositionally biased region" description="Polar residues" evidence="1">
    <location>
        <begin position="1"/>
        <end position="24"/>
    </location>
</feature>
<sequence>MISSMANLLLSKQDQHSTPRASSRQTRKPSRREEDLYLSRRDKPVPPRPEIKKLFRPVAEITKPLRPEPEIRKPSRPEPEIRKPSQPSKPLYLSKLDNTSQSSKSSGAPRPSRLSQLSTPLYLSKRDVSQPPSSIPTKTFFTGEDWKFASRQPLYPTLSEKDKKEQETWAQFHIANCAPCPQKFTWTRVSDGYHCKGGNHLITDSLLAEGKGGLYFIPLDLTGKWGVKWGPYYLDPTFVGKPTGEKDKDGKEKRGVRGDDLSVKEKSERKAGEDKGKSLKEKMKDVASQTNPACDEVPAVLGD</sequence>
<evidence type="ECO:0000313" key="2">
    <source>
        <dbReference type="EMBL" id="CZR61331.1"/>
    </source>
</evidence>